<reference evidence="1" key="1">
    <citation type="submission" date="2009-09" db="EMBL/GenBank/DDBJ databases">
        <authorList>
            <person name="Weinstock G."/>
            <person name="Sodergren E."/>
            <person name="Clifton S."/>
            <person name="Fulton L."/>
            <person name="Fulton B."/>
            <person name="Courtney L."/>
            <person name="Fronick C."/>
            <person name="Harrison M."/>
            <person name="Strong C."/>
            <person name="Farmer C."/>
            <person name="Delahaunty K."/>
            <person name="Markovic C."/>
            <person name="Hall O."/>
            <person name="Minx P."/>
            <person name="Tomlinson C."/>
            <person name="Mitreva M."/>
            <person name="Nelson J."/>
            <person name="Hou S."/>
            <person name="Wollam A."/>
            <person name="Pepin K.H."/>
            <person name="Johnson M."/>
            <person name="Bhonagiri V."/>
            <person name="Nash W.E."/>
            <person name="Warren W."/>
            <person name="Chinwalla A."/>
            <person name="Mardis E.R."/>
            <person name="Wilson R.K."/>
        </authorList>
    </citation>
    <scope>NUCLEOTIDE SEQUENCE [LARGE SCALE GENOMIC DNA]</scope>
    <source>
        <strain evidence="1">ATCC 51259</strain>
    </source>
</reference>
<protein>
    <submittedName>
        <fullName evidence="1">Uncharacterized protein</fullName>
    </submittedName>
</protein>
<dbReference type="AlphaFoldDB" id="C9LDJ8"/>
<dbReference type="EMBL" id="ACIJ02000005">
    <property type="protein sequence ID" value="EEX72752.1"/>
    <property type="molecule type" value="Genomic_DNA"/>
</dbReference>
<proteinExistence type="predicted"/>
<accession>C9LDJ8</accession>
<sequence length="52" mass="6005">MKCMEVGNIFLFFYRKSVYKAFQVSCVLLSMTESRTDANACKAHKLISPFLH</sequence>
<organism evidence="1 2">
    <name type="scientific">Alloprevotella tannerae ATCC 51259</name>
    <dbReference type="NCBI Taxonomy" id="626522"/>
    <lineage>
        <taxon>Bacteria</taxon>
        <taxon>Pseudomonadati</taxon>
        <taxon>Bacteroidota</taxon>
        <taxon>Bacteroidia</taxon>
        <taxon>Bacteroidales</taxon>
        <taxon>Prevotellaceae</taxon>
        <taxon>Alloprevotella</taxon>
    </lineage>
</organism>
<comment type="caution">
    <text evidence="1">The sequence shown here is derived from an EMBL/GenBank/DDBJ whole genome shotgun (WGS) entry which is preliminary data.</text>
</comment>
<evidence type="ECO:0000313" key="1">
    <source>
        <dbReference type="EMBL" id="EEX72752.1"/>
    </source>
</evidence>
<evidence type="ECO:0000313" key="2">
    <source>
        <dbReference type="Proteomes" id="UP000003460"/>
    </source>
</evidence>
<name>C9LDJ8_9BACT</name>
<gene>
    <name evidence="1" type="ORF">GCWU000325_00269</name>
</gene>
<dbReference type="HOGENOM" id="CLU_3083322_0_0_10"/>
<keyword evidence="2" id="KW-1185">Reference proteome</keyword>
<dbReference type="Proteomes" id="UP000003460">
    <property type="component" value="Unassembled WGS sequence"/>
</dbReference>